<protein>
    <submittedName>
        <fullName evidence="2">Uncharacterized protein</fullName>
    </submittedName>
</protein>
<evidence type="ECO:0000313" key="3">
    <source>
        <dbReference type="Proteomes" id="UP001232148"/>
    </source>
</evidence>
<sequence length="306" mass="33941">MSRGVCLVLVWMLLRAGLVSASPAPASGDGSDILHSSGESLSRRAQAQFRTFPATYEGRVEKGAYLKSLFPLKDKDAERANDGHAVVSPWQDPKALTRWGWTTRTKWAPFPANPVKFDENVPTFRNLLNIPFADPAHRVDPSKNALCVSKHNQPFLLEDGKNGQALCTRTYSTPPGAILFDSHEGPEYMKARYRKGDVPELSHVSDVVYFQWLEACREKNVSPRNIRTIWSVWVTYAPAFGVVQQAVRDAGKQKIPAWNERLTFSMDTRQGLAILGSTPGAASALLLIQHKETLGLKKIKDVTVDA</sequence>
<keyword evidence="3" id="KW-1185">Reference proteome</keyword>
<evidence type="ECO:0000256" key="1">
    <source>
        <dbReference type="SAM" id="SignalP"/>
    </source>
</evidence>
<keyword evidence="1" id="KW-0732">Signal</keyword>
<organism evidence="2 3">
    <name type="scientific">Colletotrichum zoysiae</name>
    <dbReference type="NCBI Taxonomy" id="1216348"/>
    <lineage>
        <taxon>Eukaryota</taxon>
        <taxon>Fungi</taxon>
        <taxon>Dikarya</taxon>
        <taxon>Ascomycota</taxon>
        <taxon>Pezizomycotina</taxon>
        <taxon>Sordariomycetes</taxon>
        <taxon>Hypocreomycetidae</taxon>
        <taxon>Glomerellales</taxon>
        <taxon>Glomerellaceae</taxon>
        <taxon>Colletotrichum</taxon>
        <taxon>Colletotrichum graminicola species complex</taxon>
    </lineage>
</organism>
<dbReference type="EMBL" id="MU842979">
    <property type="protein sequence ID" value="KAK2023992.1"/>
    <property type="molecule type" value="Genomic_DNA"/>
</dbReference>
<accession>A0AAD9H9R4</accession>
<dbReference type="AlphaFoldDB" id="A0AAD9H9R4"/>
<reference evidence="2" key="1">
    <citation type="submission" date="2021-06" db="EMBL/GenBank/DDBJ databases">
        <title>Comparative genomics, transcriptomics and evolutionary studies reveal genomic signatures of adaptation to plant cell wall in hemibiotrophic fungi.</title>
        <authorList>
            <consortium name="DOE Joint Genome Institute"/>
            <person name="Baroncelli R."/>
            <person name="Diaz J.F."/>
            <person name="Benocci T."/>
            <person name="Peng M."/>
            <person name="Battaglia E."/>
            <person name="Haridas S."/>
            <person name="Andreopoulos W."/>
            <person name="Labutti K."/>
            <person name="Pangilinan J."/>
            <person name="Floch G.L."/>
            <person name="Makela M.R."/>
            <person name="Henrissat B."/>
            <person name="Grigoriev I.V."/>
            <person name="Crouch J.A."/>
            <person name="De Vries R.P."/>
            <person name="Sukno S.A."/>
            <person name="Thon M.R."/>
        </authorList>
    </citation>
    <scope>NUCLEOTIDE SEQUENCE</scope>
    <source>
        <strain evidence="2">MAFF235873</strain>
    </source>
</reference>
<feature type="chain" id="PRO_5041924374" evidence="1">
    <location>
        <begin position="22"/>
        <end position="306"/>
    </location>
</feature>
<name>A0AAD9H9R4_9PEZI</name>
<dbReference type="Proteomes" id="UP001232148">
    <property type="component" value="Unassembled WGS sequence"/>
</dbReference>
<feature type="signal peptide" evidence="1">
    <location>
        <begin position="1"/>
        <end position="21"/>
    </location>
</feature>
<proteinExistence type="predicted"/>
<gene>
    <name evidence="2" type="ORF">LX32DRAFT_697499</name>
</gene>
<evidence type="ECO:0000313" key="2">
    <source>
        <dbReference type="EMBL" id="KAK2023992.1"/>
    </source>
</evidence>
<comment type="caution">
    <text evidence="2">The sequence shown here is derived from an EMBL/GenBank/DDBJ whole genome shotgun (WGS) entry which is preliminary data.</text>
</comment>